<feature type="binding site" evidence="6">
    <location>
        <position position="45"/>
    </location>
    <ligand>
        <name>ATP</name>
        <dbReference type="ChEBI" id="CHEBI:30616"/>
    </ligand>
</feature>
<dbReference type="SUPFAM" id="SSF56024">
    <property type="entry name" value="Phospholipase D/nuclease"/>
    <property type="match status" value="2"/>
</dbReference>
<feature type="domain" description="Polyphosphate kinase C-terminal" evidence="11">
    <location>
        <begin position="323"/>
        <end position="486"/>
    </location>
</feature>
<dbReference type="GO" id="GO:0005524">
    <property type="term" value="F:ATP binding"/>
    <property type="evidence" value="ECO:0007669"/>
    <property type="project" value="UniProtKB-KW"/>
</dbReference>
<dbReference type="HAMAP" id="MF_00347">
    <property type="entry name" value="Polyphosphate_kinase"/>
    <property type="match status" value="1"/>
</dbReference>
<dbReference type="InterPro" id="IPR024953">
    <property type="entry name" value="PP_kinase_middle"/>
</dbReference>
<dbReference type="SUPFAM" id="SSF143724">
    <property type="entry name" value="PHP14-like"/>
    <property type="match status" value="1"/>
</dbReference>
<dbReference type="EMBL" id="QKTW01000010">
    <property type="protein sequence ID" value="PZF73715.1"/>
    <property type="molecule type" value="Genomic_DNA"/>
</dbReference>
<dbReference type="PANTHER" id="PTHR30218">
    <property type="entry name" value="POLYPHOSPHATE KINASE"/>
    <property type="match status" value="1"/>
</dbReference>
<evidence type="ECO:0000259" key="10">
    <source>
        <dbReference type="Pfam" id="PF13090"/>
    </source>
</evidence>
<evidence type="ECO:0000256" key="3">
    <source>
        <dbReference type="ARBA" id="ARBA00022741"/>
    </source>
</evidence>
<feature type="domain" description="Polyphosphate kinase C-terminal" evidence="10">
    <location>
        <begin position="499"/>
        <end position="660"/>
    </location>
</feature>
<accession>A0A2W2AE27</accession>
<dbReference type="PANTHER" id="PTHR30218:SF0">
    <property type="entry name" value="POLYPHOSPHATE KINASE"/>
    <property type="match status" value="1"/>
</dbReference>
<keyword evidence="6" id="KW-0479">Metal-binding</keyword>
<dbReference type="GO" id="GO:0046872">
    <property type="term" value="F:metal ion binding"/>
    <property type="evidence" value="ECO:0007669"/>
    <property type="project" value="UniProtKB-KW"/>
</dbReference>
<gene>
    <name evidence="12" type="primary">ppk1</name>
    <name evidence="6" type="synonym">ppk</name>
    <name evidence="12" type="ORF">DN068_06885</name>
</gene>
<comment type="caution">
    <text evidence="12">The sequence shown here is derived from an EMBL/GenBank/DDBJ whole genome shotgun (WGS) entry which is preliminary data.</text>
</comment>
<dbReference type="Gene3D" id="3.30.870.10">
    <property type="entry name" value="Endonuclease Chain A"/>
    <property type="match status" value="2"/>
</dbReference>
<dbReference type="GO" id="GO:0006799">
    <property type="term" value="P:polyphosphate biosynthetic process"/>
    <property type="evidence" value="ECO:0007669"/>
    <property type="project" value="UniProtKB-UniRule"/>
</dbReference>
<keyword evidence="13" id="KW-1185">Reference proteome</keyword>
<name>A0A2W2AE27_9BACT</name>
<comment type="PTM">
    <text evidence="6 7">An intermediate of this reaction is the autophosphorylated ppk in which a phosphate is covalently linked to a histidine residue through a N-P bond.</text>
</comment>
<evidence type="ECO:0000259" key="11">
    <source>
        <dbReference type="Pfam" id="PF17941"/>
    </source>
</evidence>
<feature type="domain" description="Polyphosphate kinase N-terminal" evidence="9">
    <location>
        <begin position="7"/>
        <end position="110"/>
    </location>
</feature>
<comment type="similarity">
    <text evidence="6 7">Belongs to the polyphosphate kinase 1 (PPK1) family.</text>
</comment>
<evidence type="ECO:0000313" key="13">
    <source>
        <dbReference type="Proteomes" id="UP000248745"/>
    </source>
</evidence>
<keyword evidence="5 6" id="KW-0067">ATP-binding</keyword>
<dbReference type="Gene3D" id="3.30.1840.10">
    <property type="entry name" value="Polyphosphate kinase middle domain"/>
    <property type="match status" value="1"/>
</dbReference>
<evidence type="ECO:0000256" key="7">
    <source>
        <dbReference type="RuleBase" id="RU003800"/>
    </source>
</evidence>
<dbReference type="GO" id="GO:0009358">
    <property type="term" value="C:polyphosphate kinase complex"/>
    <property type="evidence" value="ECO:0007669"/>
    <property type="project" value="InterPro"/>
</dbReference>
<dbReference type="Pfam" id="PF02503">
    <property type="entry name" value="PP_kinase"/>
    <property type="match status" value="1"/>
</dbReference>
<evidence type="ECO:0000256" key="2">
    <source>
        <dbReference type="ARBA" id="ARBA00022679"/>
    </source>
</evidence>
<evidence type="ECO:0000259" key="9">
    <source>
        <dbReference type="Pfam" id="PF13089"/>
    </source>
</evidence>
<evidence type="ECO:0000259" key="8">
    <source>
        <dbReference type="Pfam" id="PF02503"/>
    </source>
</evidence>
<reference evidence="12 13" key="1">
    <citation type="submission" date="2018-06" db="EMBL/GenBank/DDBJ databases">
        <title>Mucibacter soli gen. nov., sp. nov., a new member of the family Chitinophagaceae producing mucin.</title>
        <authorList>
            <person name="Kim M.-K."/>
            <person name="Park S."/>
            <person name="Kim T.-S."/>
            <person name="Joung Y."/>
            <person name="Han J.-H."/>
            <person name="Kim S.B."/>
        </authorList>
    </citation>
    <scope>NUCLEOTIDE SEQUENCE [LARGE SCALE GENOMIC DNA]</scope>
    <source>
        <strain evidence="12 13">R1-15</strain>
    </source>
</reference>
<keyword evidence="2 6" id="KW-0808">Transferase</keyword>
<comment type="catalytic activity">
    <reaction evidence="6 7">
        <text>[phosphate](n) + ATP = [phosphate](n+1) + ADP</text>
        <dbReference type="Rhea" id="RHEA:19573"/>
        <dbReference type="Rhea" id="RHEA-COMP:9859"/>
        <dbReference type="Rhea" id="RHEA-COMP:14280"/>
        <dbReference type="ChEBI" id="CHEBI:16838"/>
        <dbReference type="ChEBI" id="CHEBI:30616"/>
        <dbReference type="ChEBI" id="CHEBI:456216"/>
        <dbReference type="EC" id="2.7.4.1"/>
    </reaction>
</comment>
<feature type="binding site" evidence="6">
    <location>
        <position position="560"/>
    </location>
    <ligand>
        <name>ATP</name>
        <dbReference type="ChEBI" id="CHEBI:30616"/>
    </ligand>
</feature>
<dbReference type="Pfam" id="PF13089">
    <property type="entry name" value="PP_kinase_N"/>
    <property type="match status" value="1"/>
</dbReference>
<dbReference type="InterPro" id="IPR041108">
    <property type="entry name" value="PP_kinase_C_1"/>
</dbReference>
<protein>
    <recommendedName>
        <fullName evidence="6 7">Polyphosphate kinase</fullName>
        <ecNumber evidence="6 7">2.7.4.1</ecNumber>
    </recommendedName>
    <alternativeName>
        <fullName evidence="6">ATP-polyphosphate phosphotransferase</fullName>
    </alternativeName>
    <alternativeName>
        <fullName evidence="6">Polyphosphoric acid kinase</fullName>
    </alternativeName>
</protein>
<dbReference type="Gene3D" id="1.20.58.310">
    <property type="entry name" value="Polyphosphate kinase N-terminal domain"/>
    <property type="match status" value="1"/>
</dbReference>
<comment type="cofactor">
    <cofactor evidence="6">
        <name>Mg(2+)</name>
        <dbReference type="ChEBI" id="CHEBI:18420"/>
    </cofactor>
</comment>
<dbReference type="NCBIfam" id="TIGR03705">
    <property type="entry name" value="poly_P_kin"/>
    <property type="match status" value="1"/>
</dbReference>
<feature type="binding site" evidence="6">
    <location>
        <position position="396"/>
    </location>
    <ligand>
        <name>Mg(2+)</name>
        <dbReference type="ChEBI" id="CHEBI:18420"/>
    </ligand>
</feature>
<proteinExistence type="inferred from homology"/>
<organism evidence="12 13">
    <name type="scientific">Taibaiella soli</name>
    <dbReference type="NCBI Taxonomy" id="1649169"/>
    <lineage>
        <taxon>Bacteria</taxon>
        <taxon>Pseudomonadati</taxon>
        <taxon>Bacteroidota</taxon>
        <taxon>Chitinophagia</taxon>
        <taxon>Chitinophagales</taxon>
        <taxon>Chitinophagaceae</taxon>
        <taxon>Taibaiella</taxon>
    </lineage>
</organism>
<evidence type="ECO:0000256" key="1">
    <source>
        <dbReference type="ARBA" id="ARBA00022553"/>
    </source>
</evidence>
<dbReference type="NCBIfam" id="NF003917">
    <property type="entry name" value="PRK05443.1-1"/>
    <property type="match status" value="1"/>
</dbReference>
<evidence type="ECO:0000256" key="4">
    <source>
        <dbReference type="ARBA" id="ARBA00022777"/>
    </source>
</evidence>
<dbReference type="Proteomes" id="UP000248745">
    <property type="component" value="Unassembled WGS sequence"/>
</dbReference>
<dbReference type="InterPro" id="IPR036830">
    <property type="entry name" value="PP_kinase_middle_dom_sf"/>
</dbReference>
<dbReference type="InterPro" id="IPR036832">
    <property type="entry name" value="PPK_N_dom_sf"/>
</dbReference>
<dbReference type="EC" id="2.7.4.1" evidence="6 7"/>
<dbReference type="CDD" id="cd09167">
    <property type="entry name" value="PLDc_EcPPK1_C2_like"/>
    <property type="match status" value="1"/>
</dbReference>
<feature type="binding site" evidence="6">
    <location>
        <position position="366"/>
    </location>
    <ligand>
        <name>Mg(2+)</name>
        <dbReference type="ChEBI" id="CHEBI:18420"/>
    </ligand>
</feature>
<sequence length="680" mass="78688">MALGYQYFNRDISWLQFNHRVLQEAENTNVPVYDRVRFLSIFSSNLDEFFRVRYPSLLALRENPALATEEQSDEALLQKIQQMVREQQEDFGRILTQQLLPALQKENIHLYYNEVVAPVHQQIINDLFHTRILSYLQPVLLEGNEPVMLHNNGLYFIIQLQNHESVQYAVLNIPQEAVGRFVSLPDIEGKHQIIFIDDAIRQNIQYAFPGKQIKSVYSFKMTLNGDVGIQDETSAELEDEIRQMISKRETSLPTRFLYESGMAEEIQFFIKTYFHLTDAEMVAGGRYHNLKDLADLPNPKGKSLLYAPMPPLPHPVLKNKVSVLQAIEDQDLLIHLPYQSYDYILRFFNEAAIHPDVTEIYVTLYRVAADSQIASTLISAAKNGKKVTAFVELKARFDEANNLNWAKKMKAAGVRIVYSIPNMKVHAKLALVKRKEDRKSKYYALLATGNFNERTARFYTDHVLMTTDKEITQDVDLLFAYLPSRQQPEEYDFIRFQKLMVARFNMQDRFEEMIRREMAHQQAGRKAEITIKLNNLQEKEMINLLYEASNAGVKINLIVRSICCLVPGVPGMSENISVRRIVDRYLEHARVFIFGNDGEEAFYLGSADWMVRNLHRRIESVFPLKDEKLKQEIREIIHLQLADNVQARLINSAGEMVMPEVNGERIAAQEAIYKKLSPKS</sequence>
<feature type="binding site" evidence="6">
    <location>
        <position position="459"/>
    </location>
    <ligand>
        <name>ATP</name>
        <dbReference type="ChEBI" id="CHEBI:30616"/>
    </ligand>
</feature>
<dbReference type="CDD" id="cd09164">
    <property type="entry name" value="PLDc_EcPPK1_C1_like"/>
    <property type="match status" value="1"/>
</dbReference>
<dbReference type="RefSeq" id="WP_110998165.1">
    <property type="nucleotide sequence ID" value="NZ_QKTW01000010.1"/>
</dbReference>
<keyword evidence="4 6" id="KW-0418">Kinase</keyword>
<dbReference type="Pfam" id="PF13090">
    <property type="entry name" value="PP_kinase_C"/>
    <property type="match status" value="1"/>
</dbReference>
<feature type="active site" description="Phosphohistidine intermediate" evidence="6">
    <location>
        <position position="426"/>
    </location>
</feature>
<evidence type="ECO:0000256" key="6">
    <source>
        <dbReference type="HAMAP-Rule" id="MF_00347"/>
    </source>
</evidence>
<dbReference type="Pfam" id="PF17941">
    <property type="entry name" value="PP_kinase_C_1"/>
    <property type="match status" value="1"/>
</dbReference>
<comment type="function">
    <text evidence="6 7">Catalyzes the reversible transfer of the terminal phosphate of ATP to form a long-chain polyphosphate (polyP).</text>
</comment>
<keyword evidence="6" id="KW-0460">Magnesium</keyword>
<evidence type="ECO:0000256" key="5">
    <source>
        <dbReference type="ARBA" id="ARBA00022840"/>
    </source>
</evidence>
<dbReference type="SUPFAM" id="SSF140356">
    <property type="entry name" value="PPK N-terminal domain-like"/>
    <property type="match status" value="1"/>
</dbReference>
<dbReference type="InterPro" id="IPR025198">
    <property type="entry name" value="PPK_N_dom"/>
</dbReference>
<feature type="domain" description="Polyphosphate kinase middle" evidence="8">
    <location>
        <begin position="121"/>
        <end position="296"/>
    </location>
</feature>
<keyword evidence="1 6" id="KW-0597">Phosphoprotein</keyword>
<dbReference type="OrthoDB" id="9761456at2"/>
<dbReference type="InterPro" id="IPR025200">
    <property type="entry name" value="PPK_C_dom2"/>
</dbReference>
<evidence type="ECO:0000313" key="12">
    <source>
        <dbReference type="EMBL" id="PZF73715.1"/>
    </source>
</evidence>
<dbReference type="PIRSF" id="PIRSF015589">
    <property type="entry name" value="PP_kinase"/>
    <property type="match status" value="1"/>
</dbReference>
<dbReference type="InterPro" id="IPR003414">
    <property type="entry name" value="PP_kinase"/>
</dbReference>
<feature type="binding site" evidence="6">
    <location>
        <position position="588"/>
    </location>
    <ligand>
        <name>ATP</name>
        <dbReference type="ChEBI" id="CHEBI:30616"/>
    </ligand>
</feature>
<dbReference type="GO" id="GO:0008976">
    <property type="term" value="F:polyphosphate kinase activity"/>
    <property type="evidence" value="ECO:0007669"/>
    <property type="project" value="UniProtKB-UniRule"/>
</dbReference>
<keyword evidence="3 6" id="KW-0547">Nucleotide-binding</keyword>
<dbReference type="AlphaFoldDB" id="A0A2W2AE27"/>